<dbReference type="AlphaFoldDB" id="A0A2A9CPT3"/>
<feature type="domain" description="PRD" evidence="2">
    <location>
        <begin position="171"/>
        <end position="278"/>
    </location>
</feature>
<dbReference type="GO" id="GO:0003723">
    <property type="term" value="F:RNA binding"/>
    <property type="evidence" value="ECO:0007669"/>
    <property type="project" value="InterPro"/>
</dbReference>
<evidence type="ECO:0000256" key="1">
    <source>
        <dbReference type="ARBA" id="ARBA00022737"/>
    </source>
</evidence>
<evidence type="ECO:0000259" key="2">
    <source>
        <dbReference type="PROSITE" id="PS51372"/>
    </source>
</evidence>
<keyword evidence="1" id="KW-0677">Repeat</keyword>
<accession>A0A2A9CPT3</accession>
<reference evidence="3 4" key="1">
    <citation type="submission" date="2017-10" db="EMBL/GenBank/DDBJ databases">
        <title>Sequencing the genomes of 1000 actinobacteria strains.</title>
        <authorList>
            <person name="Klenk H.-P."/>
        </authorList>
    </citation>
    <scope>NUCLEOTIDE SEQUENCE [LARGE SCALE GENOMIC DNA]</scope>
    <source>
        <strain evidence="3 4">DSM 15597</strain>
    </source>
</reference>
<dbReference type="Gene3D" id="2.30.24.10">
    <property type="entry name" value="CAT RNA-binding domain"/>
    <property type="match status" value="1"/>
</dbReference>
<proteinExistence type="predicted"/>
<name>A0A2A9CPT3_9ACTN</name>
<dbReference type="SMART" id="SM01061">
    <property type="entry name" value="CAT_RBD"/>
    <property type="match status" value="1"/>
</dbReference>
<dbReference type="Proteomes" id="UP000226079">
    <property type="component" value="Unassembled WGS sequence"/>
</dbReference>
<organism evidence="3 4">
    <name type="scientific">Propionicimonas paludicola</name>
    <dbReference type="NCBI Taxonomy" id="185243"/>
    <lineage>
        <taxon>Bacteria</taxon>
        <taxon>Bacillati</taxon>
        <taxon>Actinomycetota</taxon>
        <taxon>Actinomycetes</taxon>
        <taxon>Propionibacteriales</taxon>
        <taxon>Nocardioidaceae</taxon>
        <taxon>Propionicimonas</taxon>
    </lineage>
</organism>
<dbReference type="Pfam" id="PF03123">
    <property type="entry name" value="CAT_RBD"/>
    <property type="match status" value="1"/>
</dbReference>
<comment type="caution">
    <text evidence="3">The sequence shown here is derived from an EMBL/GenBank/DDBJ whole genome shotgun (WGS) entry which is preliminary data.</text>
</comment>
<dbReference type="InterPro" id="IPR011608">
    <property type="entry name" value="PRD"/>
</dbReference>
<dbReference type="PANTHER" id="PTHR30185:SF15">
    <property type="entry name" value="CRYPTIC BETA-GLUCOSIDE BGL OPERON ANTITERMINATOR"/>
    <property type="match status" value="1"/>
</dbReference>
<dbReference type="OrthoDB" id="9813552at2"/>
<dbReference type="EMBL" id="PDJC01000001">
    <property type="protein sequence ID" value="PFG15622.1"/>
    <property type="molecule type" value="Genomic_DNA"/>
</dbReference>
<sequence length="278" mass="31002">MVVVKAINNNVVLVRETSGREVILSGRGIGYGAQPGAEVDPARVQQVFVPDAAHGIDELTTYLAEIAPEYLVLAAEILKDAEAQLGTAFGQSMVLPLADHISFAVKRARKQIAVEYPLRAEVAHLYPAELRVARSAVQLISERCALELPRDEAVPIALHFVNAAFASDNLARTFEMTELFRQIFEVLEVAYQRTFDTDSLDAARFVTHLRYFFVRLDSDRQLEENPVSFTDAIRTSFPDAYQCAERVKVLLELRLGKPITADEVVYLTLHITRLASDK</sequence>
<dbReference type="GO" id="GO:0006355">
    <property type="term" value="P:regulation of DNA-templated transcription"/>
    <property type="evidence" value="ECO:0007669"/>
    <property type="project" value="InterPro"/>
</dbReference>
<evidence type="ECO:0000313" key="4">
    <source>
        <dbReference type="Proteomes" id="UP000226079"/>
    </source>
</evidence>
<dbReference type="InterPro" id="IPR036650">
    <property type="entry name" value="CAT_RNA-bd_dom_sf"/>
</dbReference>
<feature type="domain" description="PRD" evidence="2">
    <location>
        <begin position="65"/>
        <end position="170"/>
    </location>
</feature>
<dbReference type="SUPFAM" id="SSF63520">
    <property type="entry name" value="PTS-regulatory domain, PRD"/>
    <property type="match status" value="2"/>
</dbReference>
<dbReference type="Gene3D" id="1.10.1790.10">
    <property type="entry name" value="PRD domain"/>
    <property type="match status" value="2"/>
</dbReference>
<dbReference type="SUPFAM" id="SSF50151">
    <property type="entry name" value="SacY-like RNA-binding domain"/>
    <property type="match status" value="1"/>
</dbReference>
<protein>
    <submittedName>
        <fullName evidence="3">BglG family transcriptional antiterminator</fullName>
    </submittedName>
</protein>
<dbReference type="PROSITE" id="PS51372">
    <property type="entry name" value="PRD_2"/>
    <property type="match status" value="2"/>
</dbReference>
<dbReference type="PANTHER" id="PTHR30185">
    <property type="entry name" value="CRYPTIC BETA-GLUCOSIDE BGL OPERON ANTITERMINATOR"/>
    <property type="match status" value="1"/>
</dbReference>
<gene>
    <name evidence="3" type="ORF">ATK74_0142</name>
</gene>
<dbReference type="InterPro" id="IPR004341">
    <property type="entry name" value="CAT_RNA-bd_dom"/>
</dbReference>
<dbReference type="InterPro" id="IPR050661">
    <property type="entry name" value="BglG_antiterminators"/>
</dbReference>
<evidence type="ECO:0000313" key="3">
    <source>
        <dbReference type="EMBL" id="PFG15622.1"/>
    </source>
</evidence>
<keyword evidence="4" id="KW-1185">Reference proteome</keyword>
<dbReference type="Pfam" id="PF00874">
    <property type="entry name" value="PRD"/>
    <property type="match status" value="2"/>
</dbReference>
<dbReference type="RefSeq" id="WP_098459237.1">
    <property type="nucleotide sequence ID" value="NZ_PDJC01000001.1"/>
</dbReference>
<dbReference type="InterPro" id="IPR036634">
    <property type="entry name" value="PRD_sf"/>
</dbReference>